<keyword evidence="1" id="KW-0732">Signal</keyword>
<dbReference type="InterPro" id="IPR010239">
    <property type="entry name" value="CHP02001"/>
</dbReference>
<protein>
    <recommendedName>
        <fullName evidence="4">Porin</fullName>
    </recommendedName>
</protein>
<feature type="chain" id="PRO_5006442889" description="Porin" evidence="1">
    <location>
        <begin position="21"/>
        <end position="343"/>
    </location>
</feature>
<dbReference type="RefSeq" id="WP_057838083.1">
    <property type="nucleotide sequence ID" value="NZ_LLXZ01000156.1"/>
</dbReference>
<proteinExistence type="predicted"/>
<dbReference type="NCBIfam" id="TIGR02001">
    <property type="entry name" value="gcw_chp"/>
    <property type="match status" value="1"/>
</dbReference>
<accession>A0A0R3LBL5</accession>
<evidence type="ECO:0000313" key="3">
    <source>
        <dbReference type="Proteomes" id="UP000050863"/>
    </source>
</evidence>
<dbReference type="EMBL" id="LLXZ01000156">
    <property type="protein sequence ID" value="KRR02531.1"/>
    <property type="molecule type" value="Genomic_DNA"/>
</dbReference>
<evidence type="ECO:0008006" key="4">
    <source>
        <dbReference type="Google" id="ProtNLM"/>
    </source>
</evidence>
<organism evidence="2 3">
    <name type="scientific">Bradyrhizobium jicamae</name>
    <dbReference type="NCBI Taxonomy" id="280332"/>
    <lineage>
        <taxon>Bacteria</taxon>
        <taxon>Pseudomonadati</taxon>
        <taxon>Pseudomonadota</taxon>
        <taxon>Alphaproteobacteria</taxon>
        <taxon>Hyphomicrobiales</taxon>
        <taxon>Nitrobacteraceae</taxon>
        <taxon>Bradyrhizobium</taxon>
    </lineage>
</organism>
<keyword evidence="3" id="KW-1185">Reference proteome</keyword>
<dbReference type="Proteomes" id="UP000050863">
    <property type="component" value="Unassembled WGS sequence"/>
</dbReference>
<evidence type="ECO:0000313" key="2">
    <source>
        <dbReference type="EMBL" id="KRR02531.1"/>
    </source>
</evidence>
<dbReference type="OrthoDB" id="9793561at2"/>
<gene>
    <name evidence="2" type="ORF">CQ12_15900</name>
</gene>
<dbReference type="AlphaFoldDB" id="A0A0R3LBL5"/>
<sequence>MKKLALLATALAMVSGSALAADLRVKAVKAPPPPAFDPWDIAFGAGITNDYIFRGITQSNHKPSVNAYFEPRFNVTKDFQLYVGLGAASISFPNRAAAEVDAYGGARLTVGQFAFDVGAWGYLYPGGTCQYGAANAFNGGTTDAGGVPLSNECLLNSLVNSNVLKKDVSFFEVYGKVNYTFNDNFSMGGNVYYTPSFLNSGAEGTYASIVGKAIAPSTWFGASGIGMYVSGEFGRQWLGTSDSFYGTALFPNGINYADYNTWNIGIGFTYKVFTLDFRYSDTNLSKGDCNAFTSDFSARGNINGTNLGTFVTPINPSGVGSNWCGAAGIVKLSADLTAMTNLK</sequence>
<reference evidence="2 3" key="1">
    <citation type="submission" date="2014-03" db="EMBL/GenBank/DDBJ databases">
        <title>Bradyrhizobium valentinum sp. nov., isolated from effective nodules of Lupinus mariae-josephae, a lupine endemic of basic-lime soils in Eastern Spain.</title>
        <authorList>
            <person name="Duran D."/>
            <person name="Rey L."/>
            <person name="Navarro A."/>
            <person name="Busquets A."/>
            <person name="Imperial J."/>
            <person name="Ruiz-Argueso T."/>
        </authorList>
    </citation>
    <scope>NUCLEOTIDE SEQUENCE [LARGE SCALE GENOMIC DNA]</scope>
    <source>
        <strain evidence="2 3">PAC68</strain>
    </source>
</reference>
<evidence type="ECO:0000256" key="1">
    <source>
        <dbReference type="SAM" id="SignalP"/>
    </source>
</evidence>
<dbReference type="STRING" id="280332.CQ12_15900"/>
<comment type="caution">
    <text evidence="2">The sequence shown here is derived from an EMBL/GenBank/DDBJ whole genome shotgun (WGS) entry which is preliminary data.</text>
</comment>
<dbReference type="Pfam" id="PF09694">
    <property type="entry name" value="Gcw_chp"/>
    <property type="match status" value="1"/>
</dbReference>
<name>A0A0R3LBL5_9BRAD</name>
<feature type="signal peptide" evidence="1">
    <location>
        <begin position="1"/>
        <end position="20"/>
    </location>
</feature>